<evidence type="ECO:0000256" key="3">
    <source>
        <dbReference type="ARBA" id="ARBA00020978"/>
    </source>
</evidence>
<protein>
    <recommendedName>
        <fullName evidence="3">Conserved oligomeric Golgi complex subunit 1</fullName>
    </recommendedName>
</protein>
<keyword evidence="5" id="KW-0653">Protein transport</keyword>
<name>A0A3R7D1N4_9STRA</name>
<dbReference type="VEuPathDB" id="FungiDB:H310_02025"/>
<gene>
    <name evidence="8" type="ORF">DYB32_004151</name>
</gene>
<evidence type="ECO:0000256" key="4">
    <source>
        <dbReference type="ARBA" id="ARBA00022448"/>
    </source>
</evidence>
<evidence type="ECO:0000313" key="9">
    <source>
        <dbReference type="Proteomes" id="UP000285060"/>
    </source>
</evidence>
<dbReference type="Pfam" id="PF08700">
    <property type="entry name" value="VPS51_Exo84_N"/>
    <property type="match status" value="1"/>
</dbReference>
<evidence type="ECO:0000256" key="2">
    <source>
        <dbReference type="ARBA" id="ARBA00006653"/>
    </source>
</evidence>
<reference evidence="8 9" key="1">
    <citation type="submission" date="2018-08" db="EMBL/GenBank/DDBJ databases">
        <title>Aphanomyces genome sequencing and annotation.</title>
        <authorList>
            <person name="Minardi D."/>
            <person name="Oidtmann B."/>
            <person name="Van Der Giezen M."/>
            <person name="Studholme D.J."/>
        </authorList>
    </citation>
    <scope>NUCLEOTIDE SEQUENCE [LARGE SCALE GENOMIC DNA]</scope>
    <source>
        <strain evidence="8 9">NJM0002</strain>
    </source>
</reference>
<dbReference type="Proteomes" id="UP000285060">
    <property type="component" value="Unassembled WGS sequence"/>
</dbReference>
<proteinExistence type="inferred from homology"/>
<dbReference type="InterPro" id="IPR033370">
    <property type="entry name" value="COG1"/>
</dbReference>
<dbReference type="GO" id="GO:0015031">
    <property type="term" value="P:protein transport"/>
    <property type="evidence" value="ECO:0007669"/>
    <property type="project" value="UniProtKB-KW"/>
</dbReference>
<keyword evidence="4" id="KW-0813">Transport</keyword>
<keyword evidence="9" id="KW-1185">Reference proteome</keyword>
<evidence type="ECO:0000256" key="5">
    <source>
        <dbReference type="ARBA" id="ARBA00022927"/>
    </source>
</evidence>
<dbReference type="PANTHER" id="PTHR31658:SF0">
    <property type="entry name" value="CONSERVED OLIGOMERIC GOLGI COMPLEX SUBUNIT 1"/>
    <property type="match status" value="1"/>
</dbReference>
<dbReference type="GO" id="GO:0000139">
    <property type="term" value="C:Golgi membrane"/>
    <property type="evidence" value="ECO:0007669"/>
    <property type="project" value="UniProtKB-SubCell"/>
</dbReference>
<dbReference type="AlphaFoldDB" id="A0A3R7D1N4"/>
<evidence type="ECO:0000256" key="7">
    <source>
        <dbReference type="ARBA" id="ARBA00023136"/>
    </source>
</evidence>
<dbReference type="PANTHER" id="PTHR31658">
    <property type="entry name" value="CONSERVED OLIGOMERIC GOLGI COMPLEX SUBUNIT 1"/>
    <property type="match status" value="1"/>
</dbReference>
<comment type="caution">
    <text evidence="8">The sequence shown here is derived from an EMBL/GenBank/DDBJ whole genome shotgun (WGS) entry which is preliminary data.</text>
</comment>
<comment type="subcellular location">
    <subcellularLocation>
        <location evidence="1">Golgi apparatus membrane</location>
        <topology evidence="1">Peripheral membrane protein</topology>
    </subcellularLocation>
</comment>
<evidence type="ECO:0000313" key="8">
    <source>
        <dbReference type="EMBL" id="RHY30658.1"/>
    </source>
</evidence>
<comment type="similarity">
    <text evidence="2">Belongs to the COG1 family.</text>
</comment>
<evidence type="ECO:0000256" key="1">
    <source>
        <dbReference type="ARBA" id="ARBA00004395"/>
    </source>
</evidence>
<keyword evidence="7" id="KW-0472">Membrane</keyword>
<accession>A0A3R7D1N4</accession>
<dbReference type="GO" id="GO:0006891">
    <property type="term" value="P:intra-Golgi vesicle-mediated transport"/>
    <property type="evidence" value="ECO:0007669"/>
    <property type="project" value="InterPro"/>
</dbReference>
<evidence type="ECO:0000256" key="6">
    <source>
        <dbReference type="ARBA" id="ARBA00023034"/>
    </source>
</evidence>
<keyword evidence="6" id="KW-0333">Golgi apparatus</keyword>
<organism evidence="8 9">
    <name type="scientific">Aphanomyces invadans</name>
    <dbReference type="NCBI Taxonomy" id="157072"/>
    <lineage>
        <taxon>Eukaryota</taxon>
        <taxon>Sar</taxon>
        <taxon>Stramenopiles</taxon>
        <taxon>Oomycota</taxon>
        <taxon>Saprolegniomycetes</taxon>
        <taxon>Saprolegniales</taxon>
        <taxon>Verrucalvaceae</taxon>
        <taxon>Aphanomyces</taxon>
    </lineage>
</organism>
<dbReference type="EMBL" id="QUSY01000287">
    <property type="protein sequence ID" value="RHY30658.1"/>
    <property type="molecule type" value="Genomic_DNA"/>
</dbReference>
<dbReference type="GO" id="GO:0017119">
    <property type="term" value="C:Golgi transport complex"/>
    <property type="evidence" value="ECO:0007669"/>
    <property type="project" value="InterPro"/>
</dbReference>
<sequence length="444" mass="48451">MLDVHAVLREVSVVDAQKILATARAEKATKEKEMQAMGGSRYQDLIDAADEIVRMHEASQRLDTALREMPSLWDSLESSVALVMEPTAENGSFPTLAAVTLQTDVGNYNYTDVVDIVVSASERMPTTFYEDALFVIRDLEPTSTATSLCAEFLDGRDAAATTLRQSRSLDKQHVVMKSLQLILSTFDDATAIFAAPSAKLFDSVTSVSHHELEAACTTWAIEAIRNWRADLDNLLTSLHDVEAVATLQQSMQNLLEGHRGTLVAWCVVHEAMGQSPLDDVDLWGVFASDLFAKTTQSLFRQAFDAAATQLTSALNRYSDDVDDDAANDSNDKDVTASFVARLVAIQRSDCAQPTLQPILASECLRVLYNVVTTLVDTSFSTAHLLQVAQHCLDLSAAMPTLFLPDSLQPSAASGAQTLWLSIQEVFKAHAADDGTTPDESWLPF</sequence>